<keyword evidence="2 8" id="KW-0812">Transmembrane</keyword>
<evidence type="ECO:0000256" key="1">
    <source>
        <dbReference type="ARBA" id="ARBA00004141"/>
    </source>
</evidence>
<feature type="domain" description="ABC transporter" evidence="9">
    <location>
        <begin position="359"/>
        <end position="592"/>
    </location>
</feature>
<evidence type="ECO:0000256" key="6">
    <source>
        <dbReference type="ARBA" id="ARBA00023136"/>
    </source>
</evidence>
<feature type="transmembrane region" description="Helical" evidence="8">
    <location>
        <begin position="186"/>
        <end position="208"/>
    </location>
</feature>
<dbReference type="PANTHER" id="PTHR24221:SF654">
    <property type="entry name" value="ATP-BINDING CASSETTE SUB-FAMILY B MEMBER 6"/>
    <property type="match status" value="1"/>
</dbReference>
<dbReference type="GO" id="GO:0016887">
    <property type="term" value="F:ATP hydrolysis activity"/>
    <property type="evidence" value="ECO:0007669"/>
    <property type="project" value="InterPro"/>
</dbReference>
<reference evidence="11" key="1">
    <citation type="journal article" date="2001" name="Int. J. Parasitol.">
        <title>Identification of two putative ATP-cassette genes in Encephalitozoon intestinalis.</title>
        <authorList>
            <person name="Bonafonte M.T."/>
            <person name="Stewart J."/>
            <person name="Mead J.R."/>
        </authorList>
    </citation>
    <scope>NUCLEOTIDE SEQUENCE</scope>
</reference>
<dbReference type="InterPro" id="IPR011527">
    <property type="entry name" value="ABC1_TM_dom"/>
</dbReference>
<dbReference type="Gene3D" id="3.40.50.300">
    <property type="entry name" value="P-loop containing nucleotide triphosphate hydrolases"/>
    <property type="match status" value="1"/>
</dbReference>
<feature type="domain" description="ABC transmembrane type-1" evidence="10">
    <location>
        <begin position="47"/>
        <end position="330"/>
    </location>
</feature>
<dbReference type="SMART" id="SM00382">
    <property type="entry name" value="AAA"/>
    <property type="match status" value="1"/>
</dbReference>
<organism evidence="11">
    <name type="scientific">Encephalitozoon intestinalis</name>
    <name type="common">Microsporidian parasite</name>
    <dbReference type="NCBI Taxonomy" id="58839"/>
    <lineage>
        <taxon>Eukaryota</taxon>
        <taxon>Fungi</taxon>
        <taxon>Fungi incertae sedis</taxon>
        <taxon>Microsporidia</taxon>
        <taxon>Unikaryonidae</taxon>
        <taxon>Encephalitozoon</taxon>
    </lineage>
</organism>
<evidence type="ECO:0000313" key="11">
    <source>
        <dbReference type="EMBL" id="AAK96046.1"/>
    </source>
</evidence>
<evidence type="ECO:0000256" key="2">
    <source>
        <dbReference type="ARBA" id="ARBA00022692"/>
    </source>
</evidence>
<evidence type="ECO:0000259" key="10">
    <source>
        <dbReference type="PROSITE" id="PS50929"/>
    </source>
</evidence>
<keyword evidence="4 11" id="KW-0067">ATP-binding</keyword>
<keyword evidence="5 8" id="KW-1133">Transmembrane helix</keyword>
<proteinExistence type="inferred from homology"/>
<dbReference type="PROSITE" id="PS50929">
    <property type="entry name" value="ABC_TM1F"/>
    <property type="match status" value="1"/>
</dbReference>
<keyword evidence="3" id="KW-0547">Nucleotide-binding</keyword>
<name>Q95WS9_ENCIN</name>
<keyword evidence="6 8" id="KW-0472">Membrane</keyword>
<dbReference type="Gene3D" id="1.20.1560.10">
    <property type="entry name" value="ABC transporter type 1, transmembrane domain"/>
    <property type="match status" value="1"/>
</dbReference>
<dbReference type="InterPro" id="IPR027417">
    <property type="entry name" value="P-loop_NTPase"/>
</dbReference>
<evidence type="ECO:0000256" key="3">
    <source>
        <dbReference type="ARBA" id="ARBA00022741"/>
    </source>
</evidence>
<dbReference type="EMBL" id="AF305701">
    <property type="protein sequence ID" value="AAK96046.1"/>
    <property type="molecule type" value="Genomic_DNA"/>
</dbReference>
<dbReference type="GO" id="GO:0140359">
    <property type="term" value="F:ABC-type transporter activity"/>
    <property type="evidence" value="ECO:0007669"/>
    <property type="project" value="InterPro"/>
</dbReference>
<dbReference type="VEuPathDB" id="MicrosporidiaDB:Eint_030130"/>
<dbReference type="InterPro" id="IPR003593">
    <property type="entry name" value="AAA+_ATPase"/>
</dbReference>
<evidence type="ECO:0000259" key="9">
    <source>
        <dbReference type="PROSITE" id="PS50893"/>
    </source>
</evidence>
<dbReference type="SUPFAM" id="SSF52540">
    <property type="entry name" value="P-loop containing nucleoside triphosphate hydrolases"/>
    <property type="match status" value="1"/>
</dbReference>
<comment type="subcellular location">
    <subcellularLocation>
        <location evidence="1">Membrane</location>
        <topology evidence="1">Multi-pass membrane protein</topology>
    </subcellularLocation>
</comment>
<dbReference type="GO" id="GO:0016020">
    <property type="term" value="C:membrane"/>
    <property type="evidence" value="ECO:0007669"/>
    <property type="project" value="UniProtKB-SubCell"/>
</dbReference>
<dbReference type="PANTHER" id="PTHR24221">
    <property type="entry name" value="ATP-BINDING CASSETTE SUB-FAMILY B"/>
    <property type="match status" value="1"/>
</dbReference>
<dbReference type="Pfam" id="PF00005">
    <property type="entry name" value="ABC_tran"/>
    <property type="match status" value="1"/>
</dbReference>
<feature type="transmembrane region" description="Helical" evidence="8">
    <location>
        <begin position="93"/>
        <end position="115"/>
    </location>
</feature>
<feature type="transmembrane region" description="Helical" evidence="8">
    <location>
        <begin position="156"/>
        <end position="180"/>
    </location>
</feature>
<dbReference type="InterPro" id="IPR003439">
    <property type="entry name" value="ABC_transporter-like_ATP-bd"/>
</dbReference>
<feature type="transmembrane region" description="Helical" evidence="8">
    <location>
        <begin position="44"/>
        <end position="63"/>
    </location>
</feature>
<dbReference type="InterPro" id="IPR036640">
    <property type="entry name" value="ABC1_TM_sf"/>
</dbReference>
<dbReference type="Pfam" id="PF00664">
    <property type="entry name" value="ABC_membrane"/>
    <property type="match status" value="1"/>
</dbReference>
<accession>Q95WS9</accession>
<evidence type="ECO:0000256" key="8">
    <source>
        <dbReference type="SAM" id="Phobius"/>
    </source>
</evidence>
<dbReference type="InterPro" id="IPR039421">
    <property type="entry name" value="Type_1_exporter"/>
</dbReference>
<evidence type="ECO:0000256" key="5">
    <source>
        <dbReference type="ARBA" id="ARBA00022989"/>
    </source>
</evidence>
<comment type="similarity">
    <text evidence="7">Belongs to the ABC transporter superfamily. ABCB family. Heavy Metal importer (TC 3.A.1.210) subfamily.</text>
</comment>
<evidence type="ECO:0000256" key="7">
    <source>
        <dbReference type="ARBA" id="ARBA00024363"/>
    </source>
</evidence>
<sequence length="603" mass="69190">MNQKSLILNSNPLKQSAMIRLKPHNSLVHGVVEIFRKYVLNRTYLCLMVLPIVLLATTANILYDYIPSVIIPRIAEHIKANDLGLHMDLAYKFFFYGLLATVFEYFPIFLMALVIQDIYRDCYRDIFMEYISLEYNAFHDISPGDMEGRIYRKCKAVGEAVDVVIPTLMNSTIFVLVAMIDIYRSFGVVVSLIFLLIPIAYISITVFLTSRRNRIRGKYNAAKDKSTRKLSDILNNYEVVKSFGLEERESKKFCISLRDRVSIGTVYSCSENVITLLQKLSSLIPHIGILYLSLNTNILTFEKAIKLNSLHFILKERLTEFAKEFTELYEYYYDYSTSTYEKEEDSLDQVDVRGFDKDIVIRDVGIQRGEKVILKGINFTLHKGEKLAIAGPNGAGKSTFINALLRFLDYSRDIFIDGVEMRRYTRRSTRHIMAYVPQDNCILDDTILKNLQYGNKDISFEKIKEICKKYGTHGVFSSLEGGYLKEAGQQGGELSVGQKQYLSLMRAIIKDSPIFILDEATTSDVDHQTETELIDYVMSVLADRTIIMIVHNHSLLKKFDNILFLKNKTMKGYGNIRELLKSSEDFVDFYLGEKSVLDTGIQP</sequence>
<dbReference type="SUPFAM" id="SSF90123">
    <property type="entry name" value="ABC transporter transmembrane region"/>
    <property type="match status" value="1"/>
</dbReference>
<protein>
    <submittedName>
        <fullName evidence="11">Putative ABC transporter ATP-binding protein</fullName>
    </submittedName>
</protein>
<dbReference type="AlphaFoldDB" id="Q95WS9"/>
<evidence type="ECO:0000256" key="4">
    <source>
        <dbReference type="ARBA" id="ARBA00022840"/>
    </source>
</evidence>
<dbReference type="GO" id="GO:0005524">
    <property type="term" value="F:ATP binding"/>
    <property type="evidence" value="ECO:0007669"/>
    <property type="project" value="UniProtKB-KW"/>
</dbReference>
<dbReference type="PROSITE" id="PS50893">
    <property type="entry name" value="ABC_TRANSPORTER_2"/>
    <property type="match status" value="1"/>
</dbReference>